<keyword evidence="10" id="KW-1185">Reference proteome</keyword>
<evidence type="ECO:0000256" key="7">
    <source>
        <dbReference type="SAM" id="Phobius"/>
    </source>
</evidence>
<dbReference type="InterPro" id="IPR050118">
    <property type="entry name" value="Pur/Pyrimidine_PRTase"/>
</dbReference>
<dbReference type="GO" id="GO:0005737">
    <property type="term" value="C:cytoplasm"/>
    <property type="evidence" value="ECO:0007669"/>
    <property type="project" value="UniProtKB-SubCell"/>
</dbReference>
<evidence type="ECO:0000313" key="10">
    <source>
        <dbReference type="Proteomes" id="UP000628775"/>
    </source>
</evidence>
<dbReference type="Gene3D" id="3.40.50.2020">
    <property type="match status" value="1"/>
</dbReference>
<sequence length="198" mass="21958">MKELLAKIREEGQVIDEHILKVDAFLNHQIDPVLMQKIGEAFARYFNKKAVTKIVTLESSGIAPAVMAGLALGVPVVFARKKQSLTLKKNILTTTVYSYTKQEQSDIFISKKFIHPKEQVLIIDDFLARGEAAIGLTRLVQAAQAEVVGIGIVIEKSFQEGRQKLIDLGLDVYSLARIQSLKNNKVAFYESEEAGVKA</sequence>
<comment type="catalytic activity">
    <reaction evidence="5">
        <text>XMP + diphosphate = xanthine + 5-phospho-alpha-D-ribose 1-diphosphate</text>
        <dbReference type="Rhea" id="RHEA:10800"/>
        <dbReference type="ChEBI" id="CHEBI:17712"/>
        <dbReference type="ChEBI" id="CHEBI:33019"/>
        <dbReference type="ChEBI" id="CHEBI:57464"/>
        <dbReference type="ChEBI" id="CHEBI:58017"/>
        <dbReference type="EC" id="2.4.2.22"/>
    </reaction>
</comment>
<feature type="domain" description="Phosphoribosyltransferase" evidence="8">
    <location>
        <begin position="34"/>
        <end position="161"/>
    </location>
</feature>
<evidence type="ECO:0000256" key="5">
    <source>
        <dbReference type="HAMAP-Rule" id="MF_01184"/>
    </source>
</evidence>
<dbReference type="RefSeq" id="WP_188691666.1">
    <property type="nucleotide sequence ID" value="NZ_BMIR01000005.1"/>
</dbReference>
<keyword evidence="7" id="KW-0472">Membrane</keyword>
<dbReference type="InterPro" id="IPR010079">
    <property type="entry name" value="Xanthine_PRibTrfase"/>
</dbReference>
<dbReference type="CDD" id="cd06223">
    <property type="entry name" value="PRTases_typeI"/>
    <property type="match status" value="1"/>
</dbReference>
<comment type="function">
    <text evidence="5">Converts the preformed base xanthine, a product of nucleic acid breakdown, to xanthosine 5'-monophosphate (XMP), so it can be reused for RNA or DNA synthesis.</text>
</comment>
<comment type="pathway">
    <text evidence="5">Purine metabolism; XMP biosynthesis via salvage pathway; XMP from xanthine: step 1/1.</text>
</comment>
<keyword evidence="2 5" id="KW-0328">Glycosyltransferase</keyword>
<dbReference type="UniPathway" id="UPA00602">
    <property type="reaction ID" value="UER00658"/>
</dbReference>
<dbReference type="AlphaFoldDB" id="A0A8J2VWK7"/>
<evidence type="ECO:0000256" key="3">
    <source>
        <dbReference type="ARBA" id="ARBA00022679"/>
    </source>
</evidence>
<keyword evidence="3 5" id="KW-0808">Transferase</keyword>
<feature type="binding site" evidence="5">
    <location>
        <position position="20"/>
    </location>
    <ligand>
        <name>xanthine</name>
        <dbReference type="ChEBI" id="CHEBI:17712"/>
    </ligand>
</feature>
<gene>
    <name evidence="5 9" type="primary">xpt</name>
    <name evidence="9" type="ORF">GCM10011391_15440</name>
</gene>
<dbReference type="PANTHER" id="PTHR43864">
    <property type="entry name" value="HYPOXANTHINE/GUANINE PHOSPHORIBOSYLTRANSFERASE"/>
    <property type="match status" value="1"/>
</dbReference>
<protein>
    <recommendedName>
        <fullName evidence="5 6">Xanthine phosphoribosyltransferase</fullName>
        <shortName evidence="5">XPRTase</shortName>
        <ecNumber evidence="5 6">2.4.2.22</ecNumber>
    </recommendedName>
</protein>
<reference evidence="9" key="2">
    <citation type="submission" date="2020-09" db="EMBL/GenBank/DDBJ databases">
        <authorList>
            <person name="Sun Q."/>
            <person name="Zhou Y."/>
        </authorList>
    </citation>
    <scope>NUCLEOTIDE SEQUENCE</scope>
    <source>
        <strain evidence="9">CGMCC 1.15371</strain>
    </source>
</reference>
<dbReference type="PANTHER" id="PTHR43864:SF1">
    <property type="entry name" value="XANTHINE PHOSPHORIBOSYLTRANSFERASE"/>
    <property type="match status" value="1"/>
</dbReference>
<evidence type="ECO:0000256" key="4">
    <source>
        <dbReference type="ARBA" id="ARBA00022726"/>
    </source>
</evidence>
<evidence type="ECO:0000256" key="2">
    <source>
        <dbReference type="ARBA" id="ARBA00022676"/>
    </source>
</evidence>
<dbReference type="NCBIfam" id="NF006671">
    <property type="entry name" value="PRK09219.1"/>
    <property type="match status" value="1"/>
</dbReference>
<dbReference type="GO" id="GO:0032265">
    <property type="term" value="P:XMP salvage"/>
    <property type="evidence" value="ECO:0007669"/>
    <property type="project" value="UniProtKB-UniRule"/>
</dbReference>
<evidence type="ECO:0000259" key="8">
    <source>
        <dbReference type="Pfam" id="PF00156"/>
    </source>
</evidence>
<keyword evidence="7" id="KW-0812">Transmembrane</keyword>
<feature type="binding site" evidence="5">
    <location>
        <position position="27"/>
    </location>
    <ligand>
        <name>xanthine</name>
        <dbReference type="ChEBI" id="CHEBI:17712"/>
    </ligand>
</feature>
<reference evidence="9" key="1">
    <citation type="journal article" date="2014" name="Int. J. Syst. Evol. Microbiol.">
        <title>Complete genome sequence of Corynebacterium casei LMG S-19264T (=DSM 44701T), isolated from a smear-ripened cheese.</title>
        <authorList>
            <consortium name="US DOE Joint Genome Institute (JGI-PGF)"/>
            <person name="Walter F."/>
            <person name="Albersmeier A."/>
            <person name="Kalinowski J."/>
            <person name="Ruckert C."/>
        </authorList>
    </citation>
    <scope>NUCLEOTIDE SEQUENCE</scope>
    <source>
        <strain evidence="9">CGMCC 1.15371</strain>
    </source>
</reference>
<accession>A0A8J2VWK7</accession>
<name>A0A8J2VWK7_9BACL</name>
<dbReference type="InterPro" id="IPR029057">
    <property type="entry name" value="PRTase-like"/>
</dbReference>
<proteinExistence type="inferred from homology"/>
<comment type="similarity">
    <text evidence="5">Belongs to the purine/pyrimidine phosphoribosyltransferase family. Xpt subfamily.</text>
</comment>
<dbReference type="SUPFAM" id="SSF53271">
    <property type="entry name" value="PRTase-like"/>
    <property type="match status" value="1"/>
</dbReference>
<dbReference type="GO" id="GO:0046110">
    <property type="term" value="P:xanthine metabolic process"/>
    <property type="evidence" value="ECO:0007669"/>
    <property type="project" value="UniProtKB-UniRule"/>
</dbReference>
<dbReference type="EMBL" id="BMIR01000005">
    <property type="protein sequence ID" value="GGE37461.1"/>
    <property type="molecule type" value="Genomic_DNA"/>
</dbReference>
<organism evidence="9 10">
    <name type="scientific">Pullulanibacillus camelliae</name>
    <dbReference type="NCBI Taxonomy" id="1707096"/>
    <lineage>
        <taxon>Bacteria</taxon>
        <taxon>Bacillati</taxon>
        <taxon>Bacillota</taxon>
        <taxon>Bacilli</taxon>
        <taxon>Bacillales</taxon>
        <taxon>Sporolactobacillaceae</taxon>
        <taxon>Pullulanibacillus</taxon>
    </lineage>
</organism>
<keyword evidence="1 5" id="KW-0963">Cytoplasm</keyword>
<comment type="caution">
    <text evidence="9">The sequence shown here is derived from an EMBL/GenBank/DDBJ whole genome shotgun (WGS) entry which is preliminary data.</text>
</comment>
<feature type="binding site" evidence="5">
    <location>
        <position position="156"/>
    </location>
    <ligand>
        <name>xanthine</name>
        <dbReference type="ChEBI" id="CHEBI:17712"/>
    </ligand>
</feature>
<dbReference type="HAMAP" id="MF_01184">
    <property type="entry name" value="XPRTase"/>
    <property type="match status" value="1"/>
</dbReference>
<keyword evidence="4 5" id="KW-0660">Purine salvage</keyword>
<dbReference type="NCBIfam" id="TIGR01744">
    <property type="entry name" value="XPRTase"/>
    <property type="match status" value="1"/>
</dbReference>
<evidence type="ECO:0000313" key="9">
    <source>
        <dbReference type="EMBL" id="GGE37461.1"/>
    </source>
</evidence>
<dbReference type="Pfam" id="PF00156">
    <property type="entry name" value="Pribosyltran"/>
    <property type="match status" value="1"/>
</dbReference>
<dbReference type="EC" id="2.4.2.22" evidence="5 6"/>
<keyword evidence="7" id="KW-1133">Transmembrane helix</keyword>
<dbReference type="Proteomes" id="UP000628775">
    <property type="component" value="Unassembled WGS sequence"/>
</dbReference>
<dbReference type="GO" id="GO:0000310">
    <property type="term" value="F:xanthine phosphoribosyltransferase activity"/>
    <property type="evidence" value="ECO:0007669"/>
    <property type="project" value="UniProtKB-UniRule"/>
</dbReference>
<comment type="subunit">
    <text evidence="5">Homodimer.</text>
</comment>
<evidence type="ECO:0000256" key="1">
    <source>
        <dbReference type="ARBA" id="ARBA00022490"/>
    </source>
</evidence>
<dbReference type="GO" id="GO:0006166">
    <property type="term" value="P:purine ribonucleoside salvage"/>
    <property type="evidence" value="ECO:0007669"/>
    <property type="project" value="UniProtKB-KW"/>
</dbReference>
<comment type="subcellular location">
    <subcellularLocation>
        <location evidence="5">Cytoplasm</location>
    </subcellularLocation>
</comment>
<dbReference type="InterPro" id="IPR000836">
    <property type="entry name" value="PRTase_dom"/>
</dbReference>
<feature type="transmembrane region" description="Helical" evidence="7">
    <location>
        <begin position="61"/>
        <end position="79"/>
    </location>
</feature>
<feature type="binding site" evidence="5">
    <location>
        <begin position="128"/>
        <end position="132"/>
    </location>
    <ligand>
        <name>5-phospho-alpha-D-ribose 1-diphosphate</name>
        <dbReference type="ChEBI" id="CHEBI:58017"/>
    </ligand>
</feature>
<evidence type="ECO:0000256" key="6">
    <source>
        <dbReference type="NCBIfam" id="TIGR01744"/>
    </source>
</evidence>